<keyword evidence="1" id="KW-0812">Transmembrane</keyword>
<dbReference type="STRING" id="1379680.GCA_001612615_04701"/>
<dbReference type="AlphaFoldDB" id="A0A285L759"/>
<name>A0A285L759_9NOCA</name>
<reference evidence="2 3" key="1">
    <citation type="submission" date="2017-09" db="EMBL/GenBank/DDBJ databases">
        <authorList>
            <person name="Ehlers B."/>
            <person name="Leendertz F.H."/>
        </authorList>
    </citation>
    <scope>NUCLEOTIDE SEQUENCE [LARGE SCALE GENOMIC DNA]</scope>
    <source>
        <strain evidence="2 3">DSM 45537</strain>
    </source>
</reference>
<accession>A0A285L759</accession>
<evidence type="ECO:0000313" key="3">
    <source>
        <dbReference type="Proteomes" id="UP000219565"/>
    </source>
</evidence>
<protein>
    <submittedName>
        <fullName evidence="2">Uncharacterized protein</fullName>
    </submittedName>
</protein>
<dbReference type="RefSeq" id="WP_143861400.1">
    <property type="nucleotide sequence ID" value="NZ_OBEG01000002.1"/>
</dbReference>
<dbReference type="EMBL" id="OBEG01000002">
    <property type="protein sequence ID" value="SNY80732.1"/>
    <property type="molecule type" value="Genomic_DNA"/>
</dbReference>
<keyword evidence="1" id="KW-0472">Membrane</keyword>
<evidence type="ECO:0000313" key="2">
    <source>
        <dbReference type="EMBL" id="SNY80732.1"/>
    </source>
</evidence>
<keyword evidence="3" id="KW-1185">Reference proteome</keyword>
<gene>
    <name evidence="2" type="ORF">SAMN04244553_2304</name>
</gene>
<evidence type="ECO:0000256" key="1">
    <source>
        <dbReference type="SAM" id="Phobius"/>
    </source>
</evidence>
<keyword evidence="1" id="KW-1133">Transmembrane helix</keyword>
<dbReference type="Proteomes" id="UP000219565">
    <property type="component" value="Unassembled WGS sequence"/>
</dbReference>
<organism evidence="2 3">
    <name type="scientific">Nocardia amikacinitolerans</name>
    <dbReference type="NCBI Taxonomy" id="756689"/>
    <lineage>
        <taxon>Bacteria</taxon>
        <taxon>Bacillati</taxon>
        <taxon>Actinomycetota</taxon>
        <taxon>Actinomycetes</taxon>
        <taxon>Mycobacteriales</taxon>
        <taxon>Nocardiaceae</taxon>
        <taxon>Nocardia</taxon>
    </lineage>
</organism>
<proteinExistence type="predicted"/>
<sequence length="81" mass="8537">MTWERAEDIVHYGHVGHVVKEKGSLNWVVAGLGFFAAAILLVVLVLLVVSNADFDTGPAKVVPTTGPCEPFCTGTPPPPVP</sequence>
<feature type="transmembrane region" description="Helical" evidence="1">
    <location>
        <begin position="27"/>
        <end position="49"/>
    </location>
</feature>